<dbReference type="Pfam" id="PF00135">
    <property type="entry name" value="COesterase"/>
    <property type="match status" value="1"/>
</dbReference>
<evidence type="ECO:0000259" key="5">
    <source>
        <dbReference type="Pfam" id="PF00135"/>
    </source>
</evidence>
<evidence type="ECO:0000256" key="4">
    <source>
        <dbReference type="RuleBase" id="RU361235"/>
    </source>
</evidence>
<sequence length="327" mass="36419">MNKTLINSSEFTKIIQTKFGKIQGFKYKLSNEKWADIFLGIPFAKPPIGELRFENPQPPETWEGILNCSEFGLSSISVDLKSFKTSKYSEDCLTLNIFCPSEISSSSPLPVFFYIHGGGFCTGSAVDYGFKHWVENFIPQEIILVTIQYRLGPLGFLSLGEFMPGNFGLWDMALALKFVYENIENFGGNCHKITVGGLSAGGAASASLALSPITKDMVYATIEMSGTVLAEWTASEQVVTSGREFAKRALMLGEENNDSKDLISLLESTNEPLDLTSIERIKQKLKLLSIETIIKITTEMGTTRYEPNLLVWTPRIDGIFFLMIFFI</sequence>
<dbReference type="PROSITE" id="PS00941">
    <property type="entry name" value="CARBOXYLESTERASE_B_2"/>
    <property type="match status" value="1"/>
</dbReference>
<dbReference type="PANTHER" id="PTHR44590">
    <property type="entry name" value="CARBOXYLIC ESTER HYDROLASE-RELATED"/>
    <property type="match status" value="1"/>
</dbReference>
<evidence type="ECO:0000313" key="7">
    <source>
        <dbReference type="Proteomes" id="UP000605970"/>
    </source>
</evidence>
<accession>A0A8T0A3S6</accession>
<evidence type="ECO:0000256" key="2">
    <source>
        <dbReference type="ARBA" id="ARBA00022487"/>
    </source>
</evidence>
<evidence type="ECO:0000256" key="1">
    <source>
        <dbReference type="ARBA" id="ARBA00005964"/>
    </source>
</evidence>
<dbReference type="InterPro" id="IPR029058">
    <property type="entry name" value="AB_hydrolase_fold"/>
</dbReference>
<name>A0A8T0A3S6_9BILA</name>
<evidence type="ECO:0000256" key="3">
    <source>
        <dbReference type="ARBA" id="ARBA00022801"/>
    </source>
</evidence>
<proteinExistence type="inferred from homology"/>
<keyword evidence="3 4" id="KW-0378">Hydrolase</keyword>
<dbReference type="PROSITE" id="PS00122">
    <property type="entry name" value="CARBOXYLESTERASE_B_1"/>
    <property type="match status" value="1"/>
</dbReference>
<organism evidence="6 7">
    <name type="scientific">Meloidogyne graminicola</name>
    <dbReference type="NCBI Taxonomy" id="189291"/>
    <lineage>
        <taxon>Eukaryota</taxon>
        <taxon>Metazoa</taxon>
        <taxon>Ecdysozoa</taxon>
        <taxon>Nematoda</taxon>
        <taxon>Chromadorea</taxon>
        <taxon>Rhabditida</taxon>
        <taxon>Tylenchina</taxon>
        <taxon>Tylenchomorpha</taxon>
        <taxon>Tylenchoidea</taxon>
        <taxon>Meloidogynidae</taxon>
        <taxon>Meloidogyninae</taxon>
        <taxon>Meloidogyne</taxon>
    </lineage>
</organism>
<dbReference type="Gene3D" id="3.40.50.1820">
    <property type="entry name" value="alpha/beta hydrolase"/>
    <property type="match status" value="1"/>
</dbReference>
<dbReference type="EC" id="3.1.1.-" evidence="4"/>
<dbReference type="SUPFAM" id="SSF53474">
    <property type="entry name" value="alpha/beta-Hydrolases"/>
    <property type="match status" value="1"/>
</dbReference>
<dbReference type="Proteomes" id="UP000605970">
    <property type="component" value="Unassembled WGS sequence"/>
</dbReference>
<dbReference type="AlphaFoldDB" id="A0A8T0A3S6"/>
<comment type="caution">
    <text evidence="6">The sequence shown here is derived from an EMBL/GenBank/DDBJ whole genome shotgun (WGS) entry which is preliminary data.</text>
</comment>
<feature type="domain" description="Carboxylesterase type B" evidence="5">
    <location>
        <begin position="13"/>
        <end position="271"/>
    </location>
</feature>
<evidence type="ECO:0000313" key="6">
    <source>
        <dbReference type="EMBL" id="KAF7639969.1"/>
    </source>
</evidence>
<dbReference type="InterPro" id="IPR019826">
    <property type="entry name" value="Carboxylesterase_B_AS"/>
</dbReference>
<dbReference type="InterPro" id="IPR002018">
    <property type="entry name" value="CarbesteraseB"/>
</dbReference>
<reference evidence="6" key="1">
    <citation type="journal article" date="2020" name="Ecol. Evol.">
        <title>Genome structure and content of the rice root-knot nematode (Meloidogyne graminicola).</title>
        <authorList>
            <person name="Phan N.T."/>
            <person name="Danchin E.G.J."/>
            <person name="Klopp C."/>
            <person name="Perfus-Barbeoch L."/>
            <person name="Kozlowski D.K."/>
            <person name="Koutsovoulos G.D."/>
            <person name="Lopez-Roques C."/>
            <person name="Bouchez O."/>
            <person name="Zahm M."/>
            <person name="Besnard G."/>
            <person name="Bellafiore S."/>
        </authorList>
    </citation>
    <scope>NUCLEOTIDE SEQUENCE</scope>
    <source>
        <strain evidence="6">VN-18</strain>
    </source>
</reference>
<dbReference type="EMBL" id="JABEBT010000002">
    <property type="protein sequence ID" value="KAF7639969.1"/>
    <property type="molecule type" value="Genomic_DNA"/>
</dbReference>
<gene>
    <name evidence="6" type="ORF">Mgra_00000412</name>
</gene>
<dbReference type="GO" id="GO:0052689">
    <property type="term" value="F:carboxylic ester hydrolase activity"/>
    <property type="evidence" value="ECO:0007669"/>
    <property type="project" value="UniProtKB-KW"/>
</dbReference>
<comment type="similarity">
    <text evidence="1 4">Belongs to the type-B carboxylesterase/lipase family.</text>
</comment>
<keyword evidence="2" id="KW-0719">Serine esterase</keyword>
<dbReference type="PANTHER" id="PTHR44590:SF4">
    <property type="entry name" value="CARBOXYLIC ESTER HYDROLASE"/>
    <property type="match status" value="1"/>
</dbReference>
<dbReference type="InterPro" id="IPR019819">
    <property type="entry name" value="Carboxylesterase_B_CS"/>
</dbReference>
<keyword evidence="7" id="KW-1185">Reference proteome</keyword>
<dbReference type="OrthoDB" id="6846267at2759"/>
<protein>
    <recommendedName>
        <fullName evidence="4">Carboxylic ester hydrolase</fullName>
        <ecNumber evidence="4">3.1.1.-</ecNumber>
    </recommendedName>
</protein>